<feature type="transmembrane region" description="Helical" evidence="1">
    <location>
        <begin position="6"/>
        <end position="27"/>
    </location>
</feature>
<evidence type="ECO:0000313" key="3">
    <source>
        <dbReference type="Proteomes" id="UP000317944"/>
    </source>
</evidence>
<keyword evidence="1" id="KW-1133">Transmembrane helix</keyword>
<proteinExistence type="predicted"/>
<sequence>MTLLEVLAVTIIVTLVSIVLMSILTNGKTSSDKQMKSSVQLSDATYILKVVTKDTRKSTEIITKDLDDRTEYILTNNQNNQKYNYVFHRNNQTIARNDEIIAVNVLDFKIKDKRSHIIIDITTPNNKPFSSTIYFRGGS</sequence>
<dbReference type="OrthoDB" id="2739788at2"/>
<dbReference type="AlphaFoldDB" id="A0A544UWE0"/>
<accession>A0A544UWE0</accession>
<reference evidence="2 3" key="1">
    <citation type="submission" date="2018-03" db="EMBL/GenBank/DDBJ databases">
        <title>Aerobic endospore-forming bacteria genome sequencing and assembly.</title>
        <authorList>
            <person name="Cavalcante D.A."/>
            <person name="Driks A."/>
            <person name="Putonti C."/>
            <person name="De-Souza M.T."/>
        </authorList>
    </citation>
    <scope>NUCLEOTIDE SEQUENCE [LARGE SCALE GENOMIC DNA]</scope>
    <source>
        <strain evidence="2 3">SDF0037</strain>
    </source>
</reference>
<organism evidence="2 3">
    <name type="scientific">Lysinibacillus sphaericus</name>
    <name type="common">Bacillus sphaericus</name>
    <dbReference type="NCBI Taxonomy" id="1421"/>
    <lineage>
        <taxon>Bacteria</taxon>
        <taxon>Bacillati</taxon>
        <taxon>Bacillota</taxon>
        <taxon>Bacilli</taxon>
        <taxon>Bacillales</taxon>
        <taxon>Bacillaceae</taxon>
        <taxon>Lysinibacillus</taxon>
    </lineage>
</organism>
<dbReference type="Proteomes" id="UP000317944">
    <property type="component" value="Unassembled WGS sequence"/>
</dbReference>
<evidence type="ECO:0008006" key="4">
    <source>
        <dbReference type="Google" id="ProtNLM"/>
    </source>
</evidence>
<evidence type="ECO:0000256" key="1">
    <source>
        <dbReference type="SAM" id="Phobius"/>
    </source>
</evidence>
<name>A0A544UWE0_LYSSH</name>
<keyword evidence="1" id="KW-0812">Transmembrane</keyword>
<comment type="caution">
    <text evidence="2">The sequence shown here is derived from an EMBL/GenBank/DDBJ whole genome shotgun (WGS) entry which is preliminary data.</text>
</comment>
<protein>
    <recommendedName>
        <fullName evidence="4">Prepilin-type N-terminal cleavage/methylation domain-containing protein</fullName>
    </recommendedName>
</protein>
<evidence type="ECO:0000313" key="2">
    <source>
        <dbReference type="EMBL" id="TQR38172.1"/>
    </source>
</evidence>
<gene>
    <name evidence="2" type="ORF">C7Y47_02635</name>
</gene>
<dbReference type="EMBL" id="SADV01000002">
    <property type="protein sequence ID" value="TQR38172.1"/>
    <property type="molecule type" value="Genomic_DNA"/>
</dbReference>
<keyword evidence="1" id="KW-0472">Membrane</keyword>
<dbReference type="RefSeq" id="WP_142507356.1">
    <property type="nucleotide sequence ID" value="NZ_SADV01000002.1"/>
</dbReference>